<sequence length="260" mass="29411">MRSKKSHNIDAVTKRKHYGRCMWKCILNHLARSELLMPGEAQKEEAVQIEYKINTKKLKKAANAFYISMERAIKNAKISSAEELLDNLLKKLNSLPITFIEMNISNSRAEKAVKRLLKEKLRESLEIGELHKVASEELNKETMDEMDSSFLASSKPEKTPRKKSKKTMKETVFKLFEQQAAITVDEAASLGYKAIAKKVLSEKEVSPAAEKAQNSPIIVIKETTHCYNLFREVGAVSVIVGGIELISLFICLAAYYWGWA</sequence>
<dbReference type="EMBL" id="JH604639">
    <property type="protein sequence ID" value="EHY64636.1"/>
    <property type="molecule type" value="Genomic_DNA"/>
</dbReference>
<proteinExistence type="predicted"/>
<evidence type="ECO:0000313" key="3">
    <source>
        <dbReference type="EMBL" id="EHY64636.1"/>
    </source>
</evidence>
<keyword evidence="2" id="KW-0812">Transmembrane</keyword>
<feature type="region of interest" description="Disordered" evidence="1">
    <location>
        <begin position="145"/>
        <end position="164"/>
    </location>
</feature>
<evidence type="ECO:0000256" key="2">
    <source>
        <dbReference type="SAM" id="Phobius"/>
    </source>
</evidence>
<protein>
    <submittedName>
        <fullName evidence="3">Uncharacterized protein</fullName>
    </submittedName>
</protein>
<accession>H8ZF84</accession>
<dbReference type="HOGENOM" id="CLU_1069959_0_0_1"/>
<organism evidence="3">
    <name type="scientific">Nematocida ausubeli (strain ATCC PRA-371 / ERTm2)</name>
    <name type="common">Nematode killer fungus</name>
    <dbReference type="NCBI Taxonomy" id="1913371"/>
    <lineage>
        <taxon>Eukaryota</taxon>
        <taxon>Fungi</taxon>
        <taxon>Fungi incertae sedis</taxon>
        <taxon>Microsporidia</taxon>
        <taxon>Nematocida</taxon>
    </lineage>
</organism>
<keyword evidence="2" id="KW-0472">Membrane</keyword>
<reference evidence="3" key="1">
    <citation type="submission" date="2011-03" db="EMBL/GenBank/DDBJ databases">
        <title>The Genome Sequence of Nematocida sp1 strain ERTm2.</title>
        <authorList>
            <consortium name="The Broad Institute Genome Sequencing Platform"/>
            <consortium name="The Broad Institute Genome Sequencing Center for Infectious Disease"/>
            <person name="Cuomo C."/>
            <person name="Troemel E."/>
            <person name="Young S.K."/>
            <person name="Zeng Q."/>
            <person name="Gargeya S."/>
            <person name="Fitzgerald M."/>
            <person name="Haas B."/>
            <person name="Abouelleil A."/>
            <person name="Alvarado L."/>
            <person name="Arachchi H.M."/>
            <person name="Berlin A."/>
            <person name="Brown A."/>
            <person name="Chapman S.B."/>
            <person name="Chen Z."/>
            <person name="Dunbar C."/>
            <person name="Freedman E."/>
            <person name="Gearin G."/>
            <person name="Gellesch M."/>
            <person name="Goldberg J."/>
            <person name="Griggs A."/>
            <person name="Gujja S."/>
            <person name="Heilman E.R."/>
            <person name="Heiman D."/>
            <person name="Howarth C."/>
            <person name="Larson L."/>
            <person name="Lui A."/>
            <person name="MacDonald P.J.P."/>
            <person name="Mehta T."/>
            <person name="Montmayeur A."/>
            <person name="Murphy C."/>
            <person name="Neiman D."/>
            <person name="Pearson M."/>
            <person name="Priest M."/>
            <person name="Roberts A."/>
            <person name="Saif S."/>
            <person name="Shea T."/>
            <person name="Shenoy N."/>
            <person name="Sisk P."/>
            <person name="Stolte C."/>
            <person name="Sykes S."/>
            <person name="White J."/>
            <person name="Yandava C."/>
            <person name="Wortman J."/>
            <person name="Nusbaum C."/>
            <person name="Birren B."/>
        </authorList>
    </citation>
    <scope>NUCLEOTIDE SEQUENCE</scope>
    <source>
        <strain evidence="3">ERTm2</strain>
    </source>
</reference>
<feature type="transmembrane region" description="Helical" evidence="2">
    <location>
        <begin position="233"/>
        <end position="257"/>
    </location>
</feature>
<dbReference type="AlphaFoldDB" id="H8ZF84"/>
<dbReference type="Proteomes" id="UP000005622">
    <property type="component" value="Unassembled WGS sequence"/>
</dbReference>
<gene>
    <name evidence="3" type="ORF">NERG_02255</name>
</gene>
<evidence type="ECO:0000256" key="1">
    <source>
        <dbReference type="SAM" id="MobiDB-lite"/>
    </source>
</evidence>
<name>H8ZF84_NEMA1</name>
<keyword evidence="2" id="KW-1133">Transmembrane helix</keyword>